<keyword evidence="14" id="KW-1185">Reference proteome</keyword>
<feature type="domain" description="GHMP kinase N-terminal" evidence="12">
    <location>
        <begin position="76"/>
        <end position="160"/>
    </location>
</feature>
<keyword evidence="9" id="KW-0418">Kinase</keyword>
<evidence type="ECO:0000256" key="3">
    <source>
        <dbReference type="ARBA" id="ARBA00012078"/>
    </source>
</evidence>
<evidence type="ECO:0000256" key="10">
    <source>
        <dbReference type="ARBA" id="ARBA00022840"/>
    </source>
</evidence>
<keyword evidence="5" id="KW-0028">Amino-acid biosynthesis</keyword>
<keyword evidence="7" id="KW-0791">Threonine biosynthesis</keyword>
<dbReference type="SUPFAM" id="SSF55060">
    <property type="entry name" value="GHMP Kinase, C-terminal domain"/>
    <property type="match status" value="1"/>
</dbReference>
<dbReference type="GO" id="GO:0009088">
    <property type="term" value="P:threonine biosynthetic process"/>
    <property type="evidence" value="ECO:0007669"/>
    <property type="project" value="UniProtKB-KW"/>
</dbReference>
<dbReference type="NCBIfam" id="TIGR00191">
    <property type="entry name" value="thrB"/>
    <property type="match status" value="1"/>
</dbReference>
<evidence type="ECO:0000256" key="9">
    <source>
        <dbReference type="ARBA" id="ARBA00022777"/>
    </source>
</evidence>
<evidence type="ECO:0000256" key="5">
    <source>
        <dbReference type="ARBA" id="ARBA00022605"/>
    </source>
</evidence>
<dbReference type="InterPro" id="IPR000870">
    <property type="entry name" value="Homoserine_kinase"/>
</dbReference>
<dbReference type="SUPFAM" id="SSF54211">
    <property type="entry name" value="Ribosomal protein S5 domain 2-like"/>
    <property type="match status" value="1"/>
</dbReference>
<sequence>MGTSFVINVPATSANIGPGFDVMGLSLSLYLTVSADVETEQGSDMAAVTTILPNRNITLMYEGENSGGLSLDPQANLITRTALYVLDCSGIKQFPHPTTVRVKNSIPLGRGLGSSGAAVVAGVLLANAVGSLRLTQQRMLDYCLMIEHHPDNVAAALVGGFVASYLIDVDRSGNIPASEADEAEVLQREREQKAAAADGSIKLPPDNIGHFLQLECSPKIKAIAIIPQFELATSKARAALPGSYTTRDVVFNLQRLAVLTTALGRETPDPWLIYRAMEDKVHQPYRMHLVPGLPEILATFNPDNTPGLLGICLSGAGPTILALAVSNFDEIASKIRAVFDRQPNGGIATEYKVLDIVGEGASCIESLR</sequence>
<reference evidence="13" key="1">
    <citation type="submission" date="2022-07" db="EMBL/GenBank/DDBJ databases">
        <title>Phylogenomic reconstructions and comparative analyses of Kickxellomycotina fungi.</title>
        <authorList>
            <person name="Reynolds N.K."/>
            <person name="Stajich J.E."/>
            <person name="Barry K."/>
            <person name="Grigoriev I.V."/>
            <person name="Crous P."/>
            <person name="Smith M.E."/>
        </authorList>
    </citation>
    <scope>NUCLEOTIDE SEQUENCE</scope>
    <source>
        <strain evidence="13">IMI 214461</strain>
    </source>
</reference>
<evidence type="ECO:0000256" key="6">
    <source>
        <dbReference type="ARBA" id="ARBA00022679"/>
    </source>
</evidence>
<accession>A0A9W8ELU2</accession>
<proteinExistence type="inferred from homology"/>
<dbReference type="Gene3D" id="3.30.230.10">
    <property type="match status" value="1"/>
</dbReference>
<dbReference type="PROSITE" id="PS00627">
    <property type="entry name" value="GHMP_KINASES_ATP"/>
    <property type="match status" value="1"/>
</dbReference>
<dbReference type="OrthoDB" id="195231at2759"/>
<evidence type="ECO:0000313" key="13">
    <source>
        <dbReference type="EMBL" id="KAJ2008711.1"/>
    </source>
</evidence>
<dbReference type="InterPro" id="IPR006204">
    <property type="entry name" value="GHMP_kinase_N_dom"/>
</dbReference>
<dbReference type="PRINTS" id="PR00958">
    <property type="entry name" value="HOMSERKINASE"/>
</dbReference>
<dbReference type="GO" id="GO:0004413">
    <property type="term" value="F:homoserine kinase activity"/>
    <property type="evidence" value="ECO:0007669"/>
    <property type="project" value="UniProtKB-EC"/>
</dbReference>
<dbReference type="GO" id="GO:0005524">
    <property type="term" value="F:ATP binding"/>
    <property type="evidence" value="ECO:0007669"/>
    <property type="project" value="UniProtKB-KW"/>
</dbReference>
<dbReference type="Gene3D" id="3.30.70.890">
    <property type="entry name" value="GHMP kinase, C-terminal domain"/>
    <property type="match status" value="1"/>
</dbReference>
<dbReference type="InterPro" id="IPR020568">
    <property type="entry name" value="Ribosomal_Su5_D2-typ_SF"/>
</dbReference>
<evidence type="ECO:0000256" key="7">
    <source>
        <dbReference type="ARBA" id="ARBA00022697"/>
    </source>
</evidence>
<dbReference type="PANTHER" id="PTHR20861:SF1">
    <property type="entry name" value="HOMOSERINE KINASE"/>
    <property type="match status" value="1"/>
</dbReference>
<evidence type="ECO:0000256" key="1">
    <source>
        <dbReference type="ARBA" id="ARBA00005015"/>
    </source>
</evidence>
<dbReference type="Pfam" id="PF00288">
    <property type="entry name" value="GHMP_kinases_N"/>
    <property type="match status" value="1"/>
</dbReference>
<dbReference type="EC" id="2.7.1.39" evidence="3"/>
<dbReference type="Proteomes" id="UP001150907">
    <property type="component" value="Unassembled WGS sequence"/>
</dbReference>
<dbReference type="PANTHER" id="PTHR20861">
    <property type="entry name" value="HOMOSERINE/4-DIPHOSPHOCYTIDYL-2-C-METHYL-D-ERYTHRITOL KINASE"/>
    <property type="match status" value="1"/>
</dbReference>
<evidence type="ECO:0000256" key="2">
    <source>
        <dbReference type="ARBA" id="ARBA00007370"/>
    </source>
</evidence>
<dbReference type="PIRSF" id="PIRSF000676">
    <property type="entry name" value="Homoser_kin"/>
    <property type="match status" value="1"/>
</dbReference>
<dbReference type="AlphaFoldDB" id="A0A9W8ELU2"/>
<keyword evidence="8" id="KW-0547">Nucleotide-binding</keyword>
<dbReference type="InterPro" id="IPR014721">
    <property type="entry name" value="Ribsml_uS5_D2-typ_fold_subgr"/>
</dbReference>
<evidence type="ECO:0000256" key="4">
    <source>
        <dbReference type="ARBA" id="ARBA00017858"/>
    </source>
</evidence>
<comment type="catalytic activity">
    <reaction evidence="11">
        <text>L-homoserine + ATP = O-phospho-L-homoserine + ADP + H(+)</text>
        <dbReference type="Rhea" id="RHEA:13985"/>
        <dbReference type="ChEBI" id="CHEBI:15378"/>
        <dbReference type="ChEBI" id="CHEBI:30616"/>
        <dbReference type="ChEBI" id="CHEBI:57476"/>
        <dbReference type="ChEBI" id="CHEBI:57590"/>
        <dbReference type="ChEBI" id="CHEBI:456216"/>
        <dbReference type="EC" id="2.7.1.39"/>
    </reaction>
    <physiologicalReaction direction="left-to-right" evidence="11">
        <dbReference type="Rhea" id="RHEA:13986"/>
    </physiologicalReaction>
</comment>
<dbReference type="HAMAP" id="MF_00384">
    <property type="entry name" value="Homoser_kinase"/>
    <property type="match status" value="1"/>
</dbReference>
<comment type="similarity">
    <text evidence="2">Belongs to the GHMP kinase family. Homoserine kinase subfamily.</text>
</comment>
<keyword evidence="10" id="KW-0067">ATP-binding</keyword>
<comment type="caution">
    <text evidence="13">The sequence shown here is derived from an EMBL/GenBank/DDBJ whole genome shotgun (WGS) entry which is preliminary data.</text>
</comment>
<evidence type="ECO:0000256" key="8">
    <source>
        <dbReference type="ARBA" id="ARBA00022741"/>
    </source>
</evidence>
<dbReference type="EMBL" id="JANBQF010000001">
    <property type="protein sequence ID" value="KAJ2008711.1"/>
    <property type="molecule type" value="Genomic_DNA"/>
</dbReference>
<dbReference type="InterPro" id="IPR036554">
    <property type="entry name" value="GHMP_kinase_C_sf"/>
</dbReference>
<protein>
    <recommendedName>
        <fullName evidence="4">Homoserine kinase</fullName>
        <ecNumber evidence="3">2.7.1.39</ecNumber>
    </recommendedName>
</protein>
<name>A0A9W8ELU2_9FUNG</name>
<gene>
    <name evidence="13" type="primary">THR1</name>
    <name evidence="13" type="ORF">H4R26_000030</name>
</gene>
<evidence type="ECO:0000259" key="12">
    <source>
        <dbReference type="Pfam" id="PF00288"/>
    </source>
</evidence>
<comment type="pathway">
    <text evidence="1">Amino-acid biosynthesis; L-threonine biosynthesis; L-threonine from L-aspartate: step 4/5.</text>
</comment>
<evidence type="ECO:0000256" key="11">
    <source>
        <dbReference type="ARBA" id="ARBA00049913"/>
    </source>
</evidence>
<organism evidence="13 14">
    <name type="scientific">Coemansia thaxteri</name>
    <dbReference type="NCBI Taxonomy" id="2663907"/>
    <lineage>
        <taxon>Eukaryota</taxon>
        <taxon>Fungi</taxon>
        <taxon>Fungi incertae sedis</taxon>
        <taxon>Zoopagomycota</taxon>
        <taxon>Kickxellomycotina</taxon>
        <taxon>Kickxellomycetes</taxon>
        <taxon>Kickxellales</taxon>
        <taxon>Kickxellaceae</taxon>
        <taxon>Coemansia</taxon>
    </lineage>
</organism>
<evidence type="ECO:0000313" key="14">
    <source>
        <dbReference type="Proteomes" id="UP001150907"/>
    </source>
</evidence>
<dbReference type="InterPro" id="IPR006203">
    <property type="entry name" value="GHMP_knse_ATP-bd_CS"/>
</dbReference>
<keyword evidence="6 13" id="KW-0808">Transferase</keyword>